<evidence type="ECO:0000313" key="2">
    <source>
        <dbReference type="Proteomes" id="UP000708208"/>
    </source>
</evidence>
<comment type="caution">
    <text evidence="1">The sequence shown here is derived from an EMBL/GenBank/DDBJ whole genome shotgun (WGS) entry which is preliminary data.</text>
</comment>
<dbReference type="EMBL" id="CAJVCH010084984">
    <property type="protein sequence ID" value="CAG7721984.1"/>
    <property type="molecule type" value="Genomic_DNA"/>
</dbReference>
<feature type="non-terminal residue" evidence="1">
    <location>
        <position position="87"/>
    </location>
</feature>
<evidence type="ECO:0000313" key="1">
    <source>
        <dbReference type="EMBL" id="CAG7721984.1"/>
    </source>
</evidence>
<organism evidence="1 2">
    <name type="scientific">Allacma fusca</name>
    <dbReference type="NCBI Taxonomy" id="39272"/>
    <lineage>
        <taxon>Eukaryota</taxon>
        <taxon>Metazoa</taxon>
        <taxon>Ecdysozoa</taxon>
        <taxon>Arthropoda</taxon>
        <taxon>Hexapoda</taxon>
        <taxon>Collembola</taxon>
        <taxon>Symphypleona</taxon>
        <taxon>Sminthuridae</taxon>
        <taxon>Allacma</taxon>
    </lineage>
</organism>
<keyword evidence="2" id="KW-1185">Reference proteome</keyword>
<gene>
    <name evidence="1" type="ORF">AFUS01_LOCUS11165</name>
</gene>
<accession>A0A8J2P2W5</accession>
<proteinExistence type="predicted"/>
<dbReference type="Proteomes" id="UP000708208">
    <property type="component" value="Unassembled WGS sequence"/>
</dbReference>
<reference evidence="1" key="1">
    <citation type="submission" date="2021-06" db="EMBL/GenBank/DDBJ databases">
        <authorList>
            <person name="Hodson N. C."/>
            <person name="Mongue J. A."/>
            <person name="Jaron S. K."/>
        </authorList>
    </citation>
    <scope>NUCLEOTIDE SEQUENCE</scope>
</reference>
<dbReference type="AlphaFoldDB" id="A0A8J2P2W5"/>
<sequence length="87" mass="9861">FVASLFVITSWRPCFNICAYDKEQLTHTNFQNNSISRPSPVGIFWRLCVYRILIACCWPLPCLCFLCGFIWPGPCLSGSIVSARTLP</sequence>
<name>A0A8J2P2W5_9HEXA</name>
<protein>
    <submittedName>
        <fullName evidence="1">Uncharacterized protein</fullName>
    </submittedName>
</protein>